<evidence type="ECO:0000256" key="1">
    <source>
        <dbReference type="ARBA" id="ARBA00008710"/>
    </source>
</evidence>
<evidence type="ECO:0000313" key="4">
    <source>
        <dbReference type="Proteomes" id="UP000028492"/>
    </source>
</evidence>
<comment type="catalytic activity">
    <reaction evidence="2">
        <text>oxidized coenzyme F420-(gamma-L-Glu)(n) + a quinol + H(+) = reduced coenzyme F420-(gamma-L-Glu)(n) + a quinone</text>
        <dbReference type="Rhea" id="RHEA:39663"/>
        <dbReference type="Rhea" id="RHEA-COMP:12939"/>
        <dbReference type="Rhea" id="RHEA-COMP:14378"/>
        <dbReference type="ChEBI" id="CHEBI:15378"/>
        <dbReference type="ChEBI" id="CHEBI:24646"/>
        <dbReference type="ChEBI" id="CHEBI:132124"/>
        <dbReference type="ChEBI" id="CHEBI:133980"/>
        <dbReference type="ChEBI" id="CHEBI:139511"/>
    </reaction>
</comment>
<dbReference type="eggNOG" id="COG3945">
    <property type="taxonomic scope" value="Bacteria"/>
</dbReference>
<dbReference type="SUPFAM" id="SSF50475">
    <property type="entry name" value="FMN-binding split barrel"/>
    <property type="match status" value="1"/>
</dbReference>
<dbReference type="InterPro" id="IPR004378">
    <property type="entry name" value="F420H2_quin_Rdtase"/>
</dbReference>
<dbReference type="Pfam" id="PF04075">
    <property type="entry name" value="F420H2_quin_red"/>
    <property type="match status" value="1"/>
</dbReference>
<dbReference type="HOGENOM" id="CLU_114921_2_0_11"/>
<dbReference type="InterPro" id="IPR012349">
    <property type="entry name" value="Split_barrel_FMN-bd"/>
</dbReference>
<keyword evidence="4" id="KW-1185">Reference proteome</keyword>
<protein>
    <recommendedName>
        <fullName evidence="5">Nitroreductase family deazaflavin-dependent oxidoreductase</fullName>
    </recommendedName>
</protein>
<dbReference type="NCBIfam" id="TIGR00026">
    <property type="entry name" value="hi_GC_TIGR00026"/>
    <property type="match status" value="1"/>
</dbReference>
<reference evidence="3 4" key="1">
    <citation type="journal article" date="2014" name="J. Biotechnol.">
        <title>Complete genome sequence of the actinobacterium Amycolatopsis japonica MG417-CF17(T) (=DSM 44213T) producing (S,S)-N,N'-ethylenediaminedisuccinic acid.</title>
        <authorList>
            <person name="Stegmann E."/>
            <person name="Albersmeier A."/>
            <person name="Spohn M."/>
            <person name="Gert H."/>
            <person name="Weber T."/>
            <person name="Wohlleben W."/>
            <person name="Kalinowski J."/>
            <person name="Ruckert C."/>
        </authorList>
    </citation>
    <scope>NUCLEOTIDE SEQUENCE [LARGE SCALE GENOMIC DNA]</scope>
    <source>
        <strain evidence="4">MG417-CF17 (DSM 44213)</strain>
    </source>
</reference>
<comment type="similarity">
    <text evidence="1">Belongs to the F420H(2)-dependent quinone reductase family.</text>
</comment>
<accession>A0A075UTQ3</accession>
<evidence type="ECO:0000256" key="2">
    <source>
        <dbReference type="ARBA" id="ARBA00049106"/>
    </source>
</evidence>
<dbReference type="PANTHER" id="PTHR39428">
    <property type="entry name" value="F420H(2)-DEPENDENT QUINONE REDUCTASE RV1261C"/>
    <property type="match status" value="1"/>
</dbReference>
<dbReference type="Gene3D" id="2.30.110.10">
    <property type="entry name" value="Electron Transport, Fmn-binding Protein, Chain A"/>
    <property type="match status" value="1"/>
</dbReference>
<dbReference type="EMBL" id="CP008953">
    <property type="protein sequence ID" value="AIG73575.1"/>
    <property type="molecule type" value="Genomic_DNA"/>
</dbReference>
<dbReference type="STRING" id="208439.AJAP_03245"/>
<dbReference type="RefSeq" id="WP_038508052.1">
    <property type="nucleotide sequence ID" value="NZ_CP008953.1"/>
</dbReference>
<name>A0A075UTQ3_9PSEU</name>
<proteinExistence type="inferred from homology"/>
<dbReference type="GO" id="GO:0016491">
    <property type="term" value="F:oxidoreductase activity"/>
    <property type="evidence" value="ECO:0007669"/>
    <property type="project" value="InterPro"/>
</dbReference>
<dbReference type="AlphaFoldDB" id="A0A075UTQ3"/>
<dbReference type="GO" id="GO:0070967">
    <property type="term" value="F:coenzyme F420 binding"/>
    <property type="evidence" value="ECO:0007669"/>
    <property type="project" value="TreeGrafter"/>
</dbReference>
<organism evidence="3 4">
    <name type="scientific">Amycolatopsis japonica</name>
    <dbReference type="NCBI Taxonomy" id="208439"/>
    <lineage>
        <taxon>Bacteria</taxon>
        <taxon>Bacillati</taxon>
        <taxon>Actinomycetota</taxon>
        <taxon>Actinomycetes</taxon>
        <taxon>Pseudonocardiales</taxon>
        <taxon>Pseudonocardiaceae</taxon>
        <taxon>Amycolatopsis</taxon>
        <taxon>Amycolatopsis japonica group</taxon>
    </lineage>
</organism>
<dbReference type="Proteomes" id="UP000028492">
    <property type="component" value="Chromosome"/>
</dbReference>
<dbReference type="PANTHER" id="PTHR39428:SF1">
    <property type="entry name" value="F420H(2)-DEPENDENT QUINONE REDUCTASE RV1261C"/>
    <property type="match status" value="1"/>
</dbReference>
<evidence type="ECO:0008006" key="5">
    <source>
        <dbReference type="Google" id="ProtNLM"/>
    </source>
</evidence>
<sequence length="138" mass="15155">MSEALDWNKNIIKEFRENEGKVGGPFEGGSLLLLTTVGAKSGEPRTSPLAYGQEDGKYIVAASYAGADKNPAWYHNIVANPKVTVEVGTEKFEATATVVLEDRAERDRLYALMTSLMPGFADYEQKTDRVIPIVTISR</sequence>
<dbReference type="KEGG" id="aja:AJAP_03245"/>
<dbReference type="GO" id="GO:0005886">
    <property type="term" value="C:plasma membrane"/>
    <property type="evidence" value="ECO:0007669"/>
    <property type="project" value="TreeGrafter"/>
</dbReference>
<gene>
    <name evidence="3" type="ORF">AJAP_03245</name>
</gene>
<evidence type="ECO:0000313" key="3">
    <source>
        <dbReference type="EMBL" id="AIG73575.1"/>
    </source>
</evidence>